<evidence type="ECO:0000256" key="11">
    <source>
        <dbReference type="ARBA" id="ARBA00023268"/>
    </source>
</evidence>
<dbReference type="EMBL" id="GBRH01222392">
    <property type="protein sequence ID" value="JAD75503.1"/>
    <property type="molecule type" value="Transcribed_RNA"/>
</dbReference>
<dbReference type="InterPro" id="IPR043128">
    <property type="entry name" value="Rev_trsase/Diguanyl_cyclase"/>
</dbReference>
<keyword evidence="8" id="KW-0239">DNA-directed DNA polymerase</keyword>
<dbReference type="InterPro" id="IPR050951">
    <property type="entry name" value="Retrovirus_Pol_polyprotein"/>
</dbReference>
<protein>
    <recommendedName>
        <fullName evidence="16">Integrase catalytic domain-containing protein</fullName>
    </recommendedName>
</protein>
<dbReference type="CDD" id="cd09274">
    <property type="entry name" value="RNase_HI_RT_Ty3"/>
    <property type="match status" value="1"/>
</dbReference>
<dbReference type="SUPFAM" id="SSF54160">
    <property type="entry name" value="Chromo domain-like"/>
    <property type="match status" value="1"/>
</dbReference>
<dbReference type="Gene3D" id="3.30.70.270">
    <property type="match status" value="2"/>
</dbReference>
<dbReference type="PROSITE" id="PS50878">
    <property type="entry name" value="RT_POL"/>
    <property type="match status" value="1"/>
</dbReference>
<dbReference type="Pfam" id="PF17921">
    <property type="entry name" value="Integrase_H2C2"/>
    <property type="match status" value="1"/>
</dbReference>
<evidence type="ECO:0000259" key="12">
    <source>
        <dbReference type="PROSITE" id="PS50013"/>
    </source>
</evidence>
<accession>A0A0A9CM28</accession>
<reference evidence="15" key="2">
    <citation type="journal article" date="2015" name="Data Brief">
        <title>Shoot transcriptome of the giant reed, Arundo donax.</title>
        <authorList>
            <person name="Barrero R.A."/>
            <person name="Guerrero F.D."/>
            <person name="Moolhuijzen P."/>
            <person name="Goolsby J.A."/>
            <person name="Tidwell J."/>
            <person name="Bellgard S.E."/>
            <person name="Bellgard M.I."/>
        </authorList>
    </citation>
    <scope>NUCLEOTIDE SEQUENCE</scope>
    <source>
        <tissue evidence="15">Shoot tissue taken approximately 20 cm above the soil surface</tissue>
    </source>
</reference>
<keyword evidence="2" id="KW-0479">Metal-binding</keyword>
<evidence type="ECO:0000256" key="3">
    <source>
        <dbReference type="ARBA" id="ARBA00022750"/>
    </source>
</evidence>
<dbReference type="SUPFAM" id="SSF56672">
    <property type="entry name" value="DNA/RNA polymerases"/>
    <property type="match status" value="1"/>
</dbReference>
<dbReference type="InterPro" id="IPR056924">
    <property type="entry name" value="SH3_Tf2-1"/>
</dbReference>
<dbReference type="CDD" id="cd01647">
    <property type="entry name" value="RT_LTR"/>
    <property type="match status" value="1"/>
</dbReference>
<dbReference type="GO" id="GO:0003964">
    <property type="term" value="F:RNA-directed DNA polymerase activity"/>
    <property type="evidence" value="ECO:0007669"/>
    <property type="project" value="UniProtKB-KW"/>
</dbReference>
<evidence type="ECO:0000256" key="2">
    <source>
        <dbReference type="ARBA" id="ARBA00022723"/>
    </source>
</evidence>
<dbReference type="Pfam" id="PF17919">
    <property type="entry name" value="RT_RNaseH_2"/>
    <property type="match status" value="1"/>
</dbReference>
<sequence>MCIDYRALNAKTIKDKFPIPVVEELLDELRGARYFTKLDLRSRYHQVRMFVDDVEKTVFRMHQGLFEFLVMPFGLTNAPATFQALMNSVLQPYLRHFVLVFFDDILIYSSSWSEHLQHVRLVFQVLLDNELFLKKSKCSFGETSVSYLGHVISEKGVAMDEEKVKAVLSWPLPHSVRAVRGFLGLAGYYRRFIKDYGVIAAPLTKLLKKESFLWSQEAESAFCALQHALTSASVLQLPDFSLPFIVECDASGSGFGAVLHQGVGPVAFFSRPVAARHTKLAAYERELIGLVQAVKHWRHYLWGHEFVVRTDHHSLKFLLDQRLTTIPQHQWASKLLGFDFRVEYRPGALNTVADALSRRDADDMISAMALSAPSFTFFDELRATTAADDSLTSARTKAAAGEEGWAVVDGLLTKDGKVFVPQSSGLIDAVLTLAHGLGHEGVQKTLHRLRADFYIVGARRLVSDFVRACEVCQRNKTDHLRPGGLLQPLDVPSSVWSDIAMDFVEGLPRVNGKTVILTVIDRFSKYAHFLPLSHPYTAASVARIFFEEVVRLHGLPSSIVSDRDPVFTSNFWKELFRLSGIQLKFSSAFHPQTDGQSEAANKVIAMYLRCLTGDRPRQWLRWLAWAEFFYNTSYQSSLKCSPFKVVYGRDPPSLHAYEPGEARLPAVEQQMMDRDEFLAKIRDRLEQAQQYAKCQYDRKHREVTFSVGQWVWVRLLHRPIASLDNRGRSKLGPRYFGPYKIIEQIGEVAYRVDLPTQARLHDVFHVSLLKQFHGTPPEAPPTLPPIHHGRVCLSPKRVLKGRLARGRYEVLVHWKNFPATDTSWVDLEEFRHLYPEFQLEDELLLQGGRDVMTGIKYFRRKERQQGLLSDDSQAKGVRSG</sequence>
<evidence type="ECO:0000256" key="6">
    <source>
        <dbReference type="ARBA" id="ARBA00022908"/>
    </source>
</evidence>
<dbReference type="InterPro" id="IPR041588">
    <property type="entry name" value="Integrase_H2C2"/>
</dbReference>
<keyword evidence="11" id="KW-0511">Multifunctional enzyme</keyword>
<dbReference type="PROSITE" id="PS50994">
    <property type="entry name" value="INTEGRASE"/>
    <property type="match status" value="1"/>
</dbReference>
<dbReference type="PANTHER" id="PTHR37984:SF5">
    <property type="entry name" value="PROTEIN NYNRIN-LIKE"/>
    <property type="match status" value="1"/>
</dbReference>
<keyword evidence="8" id="KW-0808">Transferase</keyword>
<dbReference type="InterPro" id="IPR043502">
    <property type="entry name" value="DNA/RNA_pol_sf"/>
</dbReference>
<dbReference type="FunFam" id="3.30.70.270:FF:000020">
    <property type="entry name" value="Transposon Tf2-6 polyprotein-like Protein"/>
    <property type="match status" value="1"/>
</dbReference>
<dbReference type="GO" id="GO:0003887">
    <property type="term" value="F:DNA-directed DNA polymerase activity"/>
    <property type="evidence" value="ECO:0007669"/>
    <property type="project" value="UniProtKB-KW"/>
</dbReference>
<keyword evidence="10" id="KW-0233">DNA recombination</keyword>
<evidence type="ECO:0000256" key="9">
    <source>
        <dbReference type="ARBA" id="ARBA00023125"/>
    </source>
</evidence>
<dbReference type="GO" id="GO:0046872">
    <property type="term" value="F:metal ion binding"/>
    <property type="evidence" value="ECO:0007669"/>
    <property type="project" value="UniProtKB-KW"/>
</dbReference>
<dbReference type="GO" id="GO:0015074">
    <property type="term" value="P:DNA integration"/>
    <property type="evidence" value="ECO:0007669"/>
    <property type="project" value="UniProtKB-KW"/>
</dbReference>
<feature type="domain" description="Integrase catalytic" evidence="14">
    <location>
        <begin position="488"/>
        <end position="650"/>
    </location>
</feature>
<dbReference type="InterPro" id="IPR036397">
    <property type="entry name" value="RNaseH_sf"/>
</dbReference>
<dbReference type="Pfam" id="PF24626">
    <property type="entry name" value="SH3_Tf2-1"/>
    <property type="match status" value="1"/>
</dbReference>
<feature type="domain" description="Reverse transcriptase" evidence="13">
    <location>
        <begin position="1"/>
        <end position="152"/>
    </location>
</feature>
<evidence type="ECO:0000256" key="1">
    <source>
        <dbReference type="ARBA" id="ARBA00022670"/>
    </source>
</evidence>
<dbReference type="PANTHER" id="PTHR37984">
    <property type="entry name" value="PROTEIN CBG26694"/>
    <property type="match status" value="1"/>
</dbReference>
<keyword evidence="3" id="KW-0064">Aspartyl protease</keyword>
<dbReference type="Gene3D" id="3.30.420.10">
    <property type="entry name" value="Ribonuclease H-like superfamily/Ribonuclease H"/>
    <property type="match status" value="1"/>
</dbReference>
<evidence type="ECO:0000259" key="14">
    <source>
        <dbReference type="PROSITE" id="PS50994"/>
    </source>
</evidence>
<keyword evidence="1" id="KW-0645">Protease</keyword>
<dbReference type="InterPro" id="IPR000477">
    <property type="entry name" value="RT_dom"/>
</dbReference>
<dbReference type="InterPro" id="IPR012337">
    <property type="entry name" value="RNaseH-like_sf"/>
</dbReference>
<evidence type="ECO:0000313" key="15">
    <source>
        <dbReference type="EMBL" id="JAD75503.1"/>
    </source>
</evidence>
<keyword evidence="7" id="KW-0695">RNA-directed DNA polymerase</keyword>
<dbReference type="SUPFAM" id="SSF53098">
    <property type="entry name" value="Ribonuclease H-like"/>
    <property type="match status" value="1"/>
</dbReference>
<dbReference type="Pfam" id="PF00665">
    <property type="entry name" value="rve"/>
    <property type="match status" value="1"/>
</dbReference>
<evidence type="ECO:0000256" key="10">
    <source>
        <dbReference type="ARBA" id="ARBA00023172"/>
    </source>
</evidence>
<dbReference type="FunFam" id="3.30.420.10:FF:000219">
    <property type="entry name" value="Putative retroelement"/>
    <property type="match status" value="1"/>
</dbReference>
<keyword evidence="4" id="KW-0378">Hydrolase</keyword>
<dbReference type="GO" id="GO:0003677">
    <property type="term" value="F:DNA binding"/>
    <property type="evidence" value="ECO:0007669"/>
    <property type="project" value="UniProtKB-KW"/>
</dbReference>
<dbReference type="Gene3D" id="1.10.340.70">
    <property type="match status" value="1"/>
</dbReference>
<evidence type="ECO:0000256" key="5">
    <source>
        <dbReference type="ARBA" id="ARBA00022842"/>
    </source>
</evidence>
<name>A0A0A9CM28_ARUDO</name>
<evidence type="ECO:0000256" key="4">
    <source>
        <dbReference type="ARBA" id="ARBA00022801"/>
    </source>
</evidence>
<dbReference type="AlphaFoldDB" id="A0A0A9CM28"/>
<dbReference type="Pfam" id="PF00078">
    <property type="entry name" value="RVT_1"/>
    <property type="match status" value="1"/>
</dbReference>
<dbReference type="GO" id="GO:0004190">
    <property type="term" value="F:aspartic-type endopeptidase activity"/>
    <property type="evidence" value="ECO:0007669"/>
    <property type="project" value="UniProtKB-KW"/>
</dbReference>
<evidence type="ECO:0008006" key="16">
    <source>
        <dbReference type="Google" id="ProtNLM"/>
    </source>
</evidence>
<keyword evidence="5" id="KW-0460">Magnesium</keyword>
<organism evidence="15">
    <name type="scientific">Arundo donax</name>
    <name type="common">Giant reed</name>
    <name type="synonym">Donax arundinaceus</name>
    <dbReference type="NCBI Taxonomy" id="35708"/>
    <lineage>
        <taxon>Eukaryota</taxon>
        <taxon>Viridiplantae</taxon>
        <taxon>Streptophyta</taxon>
        <taxon>Embryophyta</taxon>
        <taxon>Tracheophyta</taxon>
        <taxon>Spermatophyta</taxon>
        <taxon>Magnoliopsida</taxon>
        <taxon>Liliopsida</taxon>
        <taxon>Poales</taxon>
        <taxon>Poaceae</taxon>
        <taxon>PACMAD clade</taxon>
        <taxon>Arundinoideae</taxon>
        <taxon>Arundineae</taxon>
        <taxon>Arundo</taxon>
    </lineage>
</organism>
<dbReference type="InterPro" id="IPR016197">
    <property type="entry name" value="Chromo-like_dom_sf"/>
</dbReference>
<evidence type="ECO:0000256" key="7">
    <source>
        <dbReference type="ARBA" id="ARBA00022918"/>
    </source>
</evidence>
<evidence type="ECO:0000259" key="13">
    <source>
        <dbReference type="PROSITE" id="PS50878"/>
    </source>
</evidence>
<dbReference type="PROSITE" id="PS50013">
    <property type="entry name" value="CHROMO_2"/>
    <property type="match status" value="1"/>
</dbReference>
<evidence type="ECO:0000256" key="8">
    <source>
        <dbReference type="ARBA" id="ARBA00022932"/>
    </source>
</evidence>
<keyword evidence="9" id="KW-0238">DNA-binding</keyword>
<feature type="domain" description="Chromo" evidence="12">
    <location>
        <begin position="793"/>
        <end position="824"/>
    </location>
</feature>
<dbReference type="InterPro" id="IPR000953">
    <property type="entry name" value="Chromo/chromo_shadow_dom"/>
</dbReference>
<reference evidence="15" key="1">
    <citation type="submission" date="2014-09" db="EMBL/GenBank/DDBJ databases">
        <authorList>
            <person name="Magalhaes I.L.F."/>
            <person name="Oliveira U."/>
            <person name="Santos F.R."/>
            <person name="Vidigal T.H.D.A."/>
            <person name="Brescovit A.D."/>
            <person name="Santos A.J."/>
        </authorList>
    </citation>
    <scope>NUCLEOTIDE SEQUENCE</scope>
    <source>
        <tissue evidence="15">Shoot tissue taken approximately 20 cm above the soil surface</tissue>
    </source>
</reference>
<keyword evidence="8" id="KW-0548">Nucleotidyltransferase</keyword>
<dbReference type="GO" id="GO:0006508">
    <property type="term" value="P:proteolysis"/>
    <property type="evidence" value="ECO:0007669"/>
    <property type="project" value="UniProtKB-KW"/>
</dbReference>
<keyword evidence="6" id="KW-0229">DNA integration</keyword>
<dbReference type="InterPro" id="IPR001584">
    <property type="entry name" value="Integrase_cat-core"/>
</dbReference>
<dbReference type="InterPro" id="IPR041577">
    <property type="entry name" value="RT_RNaseH_2"/>
</dbReference>
<dbReference type="GO" id="GO:0006310">
    <property type="term" value="P:DNA recombination"/>
    <property type="evidence" value="ECO:0007669"/>
    <property type="project" value="UniProtKB-KW"/>
</dbReference>
<proteinExistence type="predicted"/>